<dbReference type="PANTHER" id="PTHR45856:SF11">
    <property type="entry name" value="FUNGAL LIPASE-LIKE DOMAIN-CONTAINING PROTEIN"/>
    <property type="match status" value="1"/>
</dbReference>
<dbReference type="Pfam" id="PF01764">
    <property type="entry name" value="Lipase_3"/>
    <property type="match status" value="1"/>
</dbReference>
<dbReference type="InterPro" id="IPR002921">
    <property type="entry name" value="Fungal_lipase-type"/>
</dbReference>
<reference evidence="2" key="2">
    <citation type="submission" date="2023-07" db="EMBL/GenBank/DDBJ databases">
        <authorList>
            <person name="Bai X.-H."/>
            <person name="Wang H.-H."/>
            <person name="Wang J."/>
            <person name="Ma M.-Y."/>
            <person name="Hu H.-H."/>
            <person name="Song Z.-L."/>
            <person name="Ma H.-G."/>
            <person name="Fan Y."/>
            <person name="Du C.-Y."/>
            <person name="Xu J.-C."/>
        </authorList>
    </citation>
    <scope>NUCLEOTIDE SEQUENCE</scope>
    <source>
        <strain evidence="2">CZ1</strain>
    </source>
</reference>
<dbReference type="AlphaFoldDB" id="A0AA97AQ73"/>
<dbReference type="RefSeq" id="WP_197693277.1">
    <property type="nucleotide sequence ID" value="NZ_CP130144.1"/>
</dbReference>
<proteinExistence type="predicted"/>
<dbReference type="PANTHER" id="PTHR45856">
    <property type="entry name" value="ALPHA/BETA-HYDROLASES SUPERFAMILY PROTEIN"/>
    <property type="match status" value="1"/>
</dbReference>
<dbReference type="GO" id="GO:0016787">
    <property type="term" value="F:hydrolase activity"/>
    <property type="evidence" value="ECO:0007669"/>
    <property type="project" value="UniProtKB-KW"/>
</dbReference>
<accession>A0AA97AQ73</accession>
<keyword evidence="2" id="KW-0378">Hydrolase</keyword>
<dbReference type="EMBL" id="CP130144">
    <property type="protein sequence ID" value="WNZ45399.1"/>
    <property type="molecule type" value="Genomic_DNA"/>
</dbReference>
<gene>
    <name evidence="2" type="ORF">Q2T42_26780</name>
</gene>
<name>A0AA97AQ73_LEPBY</name>
<dbReference type="InterPro" id="IPR051218">
    <property type="entry name" value="Sec_MonoDiacylglyc_Lipase"/>
</dbReference>
<feature type="domain" description="Fungal lipase-type" evidence="1">
    <location>
        <begin position="58"/>
        <end position="208"/>
    </location>
</feature>
<sequence>MMSIDYSKAAKCALFCKKVYENFDTVRFDGITLTPVLISEAKTDTQCAILTEGTSATIVFRGSDSSQDWETDFTTRLERAQFDQNVIQELIVEPKEKTYPYATKNSSNAQMHSGFVAAYFAVRNQIHDYIRTSEVTNVVTTGHSLGGALATLCAVDLQYNFSAKITVESYTYGSPAVGNGGFRDSYNERVPNTYRIVHGMDLVPELPRWWQGYKSVDKEIRIGKRFSLNFISQRFKDHAIDCYINVLKQLVK</sequence>
<evidence type="ECO:0000259" key="1">
    <source>
        <dbReference type="Pfam" id="PF01764"/>
    </source>
</evidence>
<dbReference type="CDD" id="cd00519">
    <property type="entry name" value="Lipase_3"/>
    <property type="match status" value="1"/>
</dbReference>
<organism evidence="2">
    <name type="scientific">Leptolyngbya boryana CZ1</name>
    <dbReference type="NCBI Taxonomy" id="3060204"/>
    <lineage>
        <taxon>Bacteria</taxon>
        <taxon>Bacillati</taxon>
        <taxon>Cyanobacteriota</taxon>
        <taxon>Cyanophyceae</taxon>
        <taxon>Leptolyngbyales</taxon>
        <taxon>Leptolyngbyaceae</taxon>
        <taxon>Leptolyngbya group</taxon>
        <taxon>Leptolyngbya</taxon>
    </lineage>
</organism>
<dbReference type="EC" id="3.1.1.-" evidence="2"/>
<protein>
    <submittedName>
        <fullName evidence="2">Lipase family protein</fullName>
        <ecNumber evidence="2">3.1.1.-</ecNumber>
    </submittedName>
</protein>
<dbReference type="GO" id="GO:0006629">
    <property type="term" value="P:lipid metabolic process"/>
    <property type="evidence" value="ECO:0007669"/>
    <property type="project" value="InterPro"/>
</dbReference>
<reference evidence="2" key="1">
    <citation type="journal article" date="2023" name="Plants (Basel)">
        <title>Genomic Analysis of Leptolyngbya boryana CZ1 Reveals Efficient Carbon Fixation Modules.</title>
        <authorList>
            <person name="Bai X."/>
            <person name="Wang H."/>
            <person name="Cheng W."/>
            <person name="Wang J."/>
            <person name="Ma M."/>
            <person name="Hu H."/>
            <person name="Song Z."/>
            <person name="Ma H."/>
            <person name="Fan Y."/>
            <person name="Du C."/>
            <person name="Xu J."/>
        </authorList>
    </citation>
    <scope>NUCLEOTIDE SEQUENCE</scope>
    <source>
        <strain evidence="2">CZ1</strain>
    </source>
</reference>
<dbReference type="Gene3D" id="3.40.50.1820">
    <property type="entry name" value="alpha/beta hydrolase"/>
    <property type="match status" value="1"/>
</dbReference>
<dbReference type="InterPro" id="IPR029058">
    <property type="entry name" value="AB_hydrolase_fold"/>
</dbReference>
<evidence type="ECO:0000313" key="2">
    <source>
        <dbReference type="EMBL" id="WNZ45399.1"/>
    </source>
</evidence>
<dbReference type="SUPFAM" id="SSF53474">
    <property type="entry name" value="alpha/beta-Hydrolases"/>
    <property type="match status" value="1"/>
</dbReference>